<sequence length="167" mass="18258">MFMSFGRGYISLRLLSRAPAGTLLSMESQSICEYGGDNKDEGQGPAGGGPQLSTALEMDLARPGSEPEPAHHYSPITDLCCSSCISSSFTLINLMIIPPLVFLVQPPLKLIGVHDWHVLPTYHLLLSSSESQMSDGNLSIGEDKNNGRVEVERWWLFDIPNPSLSRI</sequence>
<dbReference type="EMBL" id="JANVFS010000032">
    <property type="protein sequence ID" value="KAJ4470368.1"/>
    <property type="molecule type" value="Genomic_DNA"/>
</dbReference>
<evidence type="ECO:0000313" key="2">
    <source>
        <dbReference type="EMBL" id="KAJ4470368.1"/>
    </source>
</evidence>
<comment type="caution">
    <text evidence="2">The sequence shown here is derived from an EMBL/GenBank/DDBJ whole genome shotgun (WGS) entry which is preliminary data.</text>
</comment>
<feature type="region of interest" description="Disordered" evidence="1">
    <location>
        <begin position="34"/>
        <end position="53"/>
    </location>
</feature>
<reference evidence="2" key="2">
    <citation type="journal article" date="2023" name="Proc. Natl. Acad. Sci. U.S.A.">
        <title>A global phylogenomic analysis of the shiitake genus Lentinula.</title>
        <authorList>
            <person name="Sierra-Patev S."/>
            <person name="Min B."/>
            <person name="Naranjo-Ortiz M."/>
            <person name="Looney B."/>
            <person name="Konkel Z."/>
            <person name="Slot J.C."/>
            <person name="Sakamoto Y."/>
            <person name="Steenwyk J.L."/>
            <person name="Rokas A."/>
            <person name="Carro J."/>
            <person name="Camarero S."/>
            <person name="Ferreira P."/>
            <person name="Molpeceres G."/>
            <person name="Ruiz-Duenas F.J."/>
            <person name="Serrano A."/>
            <person name="Henrissat B."/>
            <person name="Drula E."/>
            <person name="Hughes K.W."/>
            <person name="Mata J.L."/>
            <person name="Ishikawa N.K."/>
            <person name="Vargas-Isla R."/>
            <person name="Ushijima S."/>
            <person name="Smith C.A."/>
            <person name="Donoghue J."/>
            <person name="Ahrendt S."/>
            <person name="Andreopoulos W."/>
            <person name="He G."/>
            <person name="LaButti K."/>
            <person name="Lipzen A."/>
            <person name="Ng V."/>
            <person name="Riley R."/>
            <person name="Sandor L."/>
            <person name="Barry K."/>
            <person name="Martinez A.T."/>
            <person name="Xiao Y."/>
            <person name="Gibbons J.G."/>
            <person name="Terashima K."/>
            <person name="Grigoriev I.V."/>
            <person name="Hibbett D."/>
        </authorList>
    </citation>
    <scope>NUCLEOTIDE SEQUENCE</scope>
    <source>
        <strain evidence="2">Sp2 HRB7682 ss15</strain>
    </source>
</reference>
<evidence type="ECO:0000256" key="1">
    <source>
        <dbReference type="SAM" id="MobiDB-lite"/>
    </source>
</evidence>
<proteinExistence type="predicted"/>
<evidence type="ECO:0000313" key="3">
    <source>
        <dbReference type="Proteomes" id="UP001150238"/>
    </source>
</evidence>
<dbReference type="AlphaFoldDB" id="A0A9W8ZYQ9"/>
<dbReference type="Proteomes" id="UP001150238">
    <property type="component" value="Unassembled WGS sequence"/>
</dbReference>
<reference evidence="2" key="1">
    <citation type="submission" date="2022-08" db="EMBL/GenBank/DDBJ databases">
        <authorList>
            <consortium name="DOE Joint Genome Institute"/>
            <person name="Min B."/>
            <person name="Riley R."/>
            <person name="Sierra-Patev S."/>
            <person name="Naranjo-Ortiz M."/>
            <person name="Looney B."/>
            <person name="Konkel Z."/>
            <person name="Slot J.C."/>
            <person name="Sakamoto Y."/>
            <person name="Steenwyk J.L."/>
            <person name="Rokas A."/>
            <person name="Carro J."/>
            <person name="Camarero S."/>
            <person name="Ferreira P."/>
            <person name="Molpeceres G."/>
            <person name="Ruiz-Duenas F.J."/>
            <person name="Serrano A."/>
            <person name="Henrissat B."/>
            <person name="Drula E."/>
            <person name="Hughes K.W."/>
            <person name="Mata J.L."/>
            <person name="Ishikawa N.K."/>
            <person name="Vargas-Isla R."/>
            <person name="Ushijima S."/>
            <person name="Smith C.A."/>
            <person name="Ahrendt S."/>
            <person name="Andreopoulos W."/>
            <person name="He G."/>
            <person name="Labutti K."/>
            <person name="Lipzen A."/>
            <person name="Ng V."/>
            <person name="Sandor L."/>
            <person name="Barry K."/>
            <person name="Martinez A.T."/>
            <person name="Xiao Y."/>
            <person name="Gibbons J.G."/>
            <person name="Terashima K."/>
            <person name="Hibbett D.S."/>
            <person name="Grigoriev I.V."/>
        </authorList>
    </citation>
    <scope>NUCLEOTIDE SEQUENCE</scope>
    <source>
        <strain evidence="2">Sp2 HRB7682 ss15</strain>
    </source>
</reference>
<gene>
    <name evidence="2" type="ORF">C8J55DRAFT_491826</name>
</gene>
<protein>
    <submittedName>
        <fullName evidence="2">Uncharacterized protein</fullName>
    </submittedName>
</protein>
<accession>A0A9W8ZYQ9</accession>
<organism evidence="2 3">
    <name type="scientific">Lentinula lateritia</name>
    <dbReference type="NCBI Taxonomy" id="40482"/>
    <lineage>
        <taxon>Eukaryota</taxon>
        <taxon>Fungi</taxon>
        <taxon>Dikarya</taxon>
        <taxon>Basidiomycota</taxon>
        <taxon>Agaricomycotina</taxon>
        <taxon>Agaricomycetes</taxon>
        <taxon>Agaricomycetidae</taxon>
        <taxon>Agaricales</taxon>
        <taxon>Marasmiineae</taxon>
        <taxon>Omphalotaceae</taxon>
        <taxon>Lentinula</taxon>
    </lineage>
</organism>
<name>A0A9W8ZYQ9_9AGAR</name>